<dbReference type="eggNOG" id="ENOG502TGPN">
    <property type="taxonomic scope" value="Eukaryota"/>
</dbReference>
<dbReference type="HOGENOM" id="CLU_503656_0_0_1"/>
<gene>
    <name evidence="1" type="primary">Cre-mut-15</name>
    <name evidence="1" type="ORF">CRE_18224</name>
</gene>
<dbReference type="OMA" id="VIDWRSI"/>
<reference evidence="1" key="1">
    <citation type="submission" date="2007-07" db="EMBL/GenBank/DDBJ databases">
        <title>PCAP assembly of the Caenorhabditis remanei genome.</title>
        <authorList>
            <consortium name="The Caenorhabditis remanei Sequencing Consortium"/>
            <person name="Wilson R.K."/>
        </authorList>
    </citation>
    <scope>NUCLEOTIDE SEQUENCE [LARGE SCALE GENOMIC DNA]</scope>
    <source>
        <strain evidence="1">PB4641</strain>
    </source>
</reference>
<dbReference type="STRING" id="31234.E3NCK2"/>
<dbReference type="EMBL" id="DS268597">
    <property type="protein sequence ID" value="EFO92807.1"/>
    <property type="molecule type" value="Genomic_DNA"/>
</dbReference>
<accession>E3NCK2</accession>
<dbReference type="InParanoid" id="E3NCK2"/>
<name>E3NCK2_CAERE</name>
<dbReference type="OrthoDB" id="5871268at2759"/>
<evidence type="ECO:0000313" key="2">
    <source>
        <dbReference type="Proteomes" id="UP000008281"/>
    </source>
</evidence>
<protein>
    <submittedName>
        <fullName evidence="1">CRE-MUT-15 protein</fullName>
    </submittedName>
</protein>
<sequence length="557" mass="64979">MGNIGCEMRRNEKFLAGIVDINGLNSIGSATQTSFSIAEVRKNNPSWGPAEPRATVKYPVSPNIILPKLTNIIGDFSISRGVENRQKRNLRETIAYYVFHLESTKHLFCIHPRSTPEFYYDWTVLGIPANLTDLQRSPYPRVMIIVDTAKESKRIYQTLLRAEIRKLNKCNRKTKLRLSERNQNHAIGSLDNPRDNTDVDFNPKIMIGAIDSIISYLETLIKGRTITELASFLQYIVVNNAEKLAKDNQLYSLLTAIAGHCVHSFVRFIYMFNFATSQELLVTVVERCHEINRRGMYIEVDEPKARDLFTRVEFIPAVSAEEVANHQAAQAIAKENPFSEQQMENVATVMTPQAQKLGFCLRIIQRLREERQMENQRRRNQRRERILIVTKDTATAILVMIFLRQRVAASNGKLQYKVNKLLSYDSVEEMERRNFEFRHDNLDVLVIDWRSIQDVNRGAVDAVIMFDSPKPQYFQTIMETEMENLTSRNCVKLKLYIFLNNETDRMLYPEYVKFLQKYKKKAAPQWFSALYEKFRKEWEEGRVTPEFWFDCQDNFNN</sequence>
<dbReference type="Proteomes" id="UP000008281">
    <property type="component" value="Unassembled WGS sequence"/>
</dbReference>
<keyword evidence="2" id="KW-1185">Reference proteome</keyword>
<dbReference type="FunCoup" id="E3NCK2">
    <property type="interactions" value="1687"/>
</dbReference>
<dbReference type="AlphaFoldDB" id="E3NCK2"/>
<organism evidence="2">
    <name type="scientific">Caenorhabditis remanei</name>
    <name type="common">Caenorhabditis vulgaris</name>
    <dbReference type="NCBI Taxonomy" id="31234"/>
    <lineage>
        <taxon>Eukaryota</taxon>
        <taxon>Metazoa</taxon>
        <taxon>Ecdysozoa</taxon>
        <taxon>Nematoda</taxon>
        <taxon>Chromadorea</taxon>
        <taxon>Rhabditida</taxon>
        <taxon>Rhabditina</taxon>
        <taxon>Rhabditomorpha</taxon>
        <taxon>Rhabditoidea</taxon>
        <taxon>Rhabditidae</taxon>
        <taxon>Peloderinae</taxon>
        <taxon>Caenorhabditis</taxon>
    </lineage>
</organism>
<evidence type="ECO:0000313" key="1">
    <source>
        <dbReference type="EMBL" id="EFO92807.1"/>
    </source>
</evidence>
<dbReference type="GO" id="GO:1990633">
    <property type="term" value="C:mutator focus"/>
    <property type="evidence" value="ECO:0007669"/>
    <property type="project" value="EnsemblMetazoa"/>
</dbReference>
<proteinExistence type="predicted"/>